<evidence type="ECO:0000313" key="2">
    <source>
        <dbReference type="Proteomes" id="UP000070501"/>
    </source>
</evidence>
<organism evidence="1 2">
    <name type="scientific">Microdochium bolleyi</name>
    <dbReference type="NCBI Taxonomy" id="196109"/>
    <lineage>
        <taxon>Eukaryota</taxon>
        <taxon>Fungi</taxon>
        <taxon>Dikarya</taxon>
        <taxon>Ascomycota</taxon>
        <taxon>Pezizomycotina</taxon>
        <taxon>Sordariomycetes</taxon>
        <taxon>Xylariomycetidae</taxon>
        <taxon>Xylariales</taxon>
        <taxon>Microdochiaceae</taxon>
        <taxon>Microdochium</taxon>
    </lineage>
</organism>
<gene>
    <name evidence="1" type="ORF">Micbo1qcDRAFT_180942</name>
</gene>
<proteinExistence type="predicted"/>
<reference evidence="2" key="1">
    <citation type="submission" date="2016-02" db="EMBL/GenBank/DDBJ databases">
        <title>Draft genome sequence of Microdochium bolleyi, a fungal endophyte of beachgrass.</title>
        <authorList>
            <consortium name="DOE Joint Genome Institute"/>
            <person name="David A.S."/>
            <person name="May G."/>
            <person name="Haridas S."/>
            <person name="Lim J."/>
            <person name="Wang M."/>
            <person name="Labutti K."/>
            <person name="Lipzen A."/>
            <person name="Barry K."/>
            <person name="Grigoriev I.V."/>
        </authorList>
    </citation>
    <scope>NUCLEOTIDE SEQUENCE [LARGE SCALE GENOMIC DNA]</scope>
    <source>
        <strain evidence="2">J235TASD1</strain>
    </source>
</reference>
<dbReference type="Proteomes" id="UP000070501">
    <property type="component" value="Unassembled WGS sequence"/>
</dbReference>
<evidence type="ECO:0000313" key="1">
    <source>
        <dbReference type="EMBL" id="KXJ85271.1"/>
    </source>
</evidence>
<dbReference type="InParanoid" id="A0A136IJZ0"/>
<accession>A0A136IJZ0</accession>
<dbReference type="OrthoDB" id="3182339at2759"/>
<keyword evidence="2" id="KW-1185">Reference proteome</keyword>
<protein>
    <submittedName>
        <fullName evidence="1">Uncharacterized protein</fullName>
    </submittedName>
</protein>
<dbReference type="EMBL" id="KQ964287">
    <property type="protein sequence ID" value="KXJ85271.1"/>
    <property type="molecule type" value="Genomic_DNA"/>
</dbReference>
<sequence length="175" mass="19216">MAQLANRNWGCVTSVRSGLLVVSGERQLRNENNGKTQIKEPCTVTLHIYAPLRKGGFYSLDWLGQYTVPMLPMSALQPLLLNIPVEVMLELDLFAGQQYFQIFAEFEALRAVSLSTPASTDGGKASWASGSGAVARVMDMVKQDAKTLCAGTFGVTPTDCGFMFLPVEQLRAHRW</sequence>
<dbReference type="AlphaFoldDB" id="A0A136IJZ0"/>
<name>A0A136IJZ0_9PEZI</name>